<dbReference type="HAMAP" id="MF_01470">
    <property type="entry name" value="Cas1"/>
    <property type="match status" value="1"/>
</dbReference>
<feature type="binding site" evidence="1">
    <location>
        <position position="189"/>
    </location>
    <ligand>
        <name>Mn(2+)</name>
        <dbReference type="ChEBI" id="CHEBI:29035"/>
    </ligand>
</feature>
<keyword evidence="1 2" id="KW-0255">Endonuclease</keyword>
<comment type="function">
    <text evidence="1">CRISPR (clustered regularly interspaced short palindromic repeat), is an adaptive immune system that provides protection against mobile genetic elements (viruses, transposable elements and conjugative plasmids). CRISPR clusters contain spacers, sequences complementary to antecedent mobile elements, and target invading nucleic acids. CRISPR clusters are transcribed and processed into CRISPR RNA (crRNA). Acts as a dsDNA endonuclease. Involved in the integration of spacer DNA into the CRISPR cassette.</text>
</comment>
<feature type="binding site" evidence="1">
    <location>
        <position position="267"/>
    </location>
    <ligand>
        <name>Mn(2+)</name>
        <dbReference type="ChEBI" id="CHEBI:29035"/>
    </ligand>
</feature>
<protein>
    <recommendedName>
        <fullName evidence="1">CRISPR-associated endonuclease Cas1</fullName>
        <ecNumber evidence="1">3.1.-.-</ecNumber>
    </recommendedName>
</protein>
<dbReference type="GO" id="GO:0016787">
    <property type="term" value="F:hydrolase activity"/>
    <property type="evidence" value="ECO:0007669"/>
    <property type="project" value="UniProtKB-KW"/>
</dbReference>
<proteinExistence type="inferred from homology"/>
<name>A0A8E3MEX9_9PAST</name>
<dbReference type="InterPro" id="IPR050646">
    <property type="entry name" value="Cas1"/>
</dbReference>
<sequence>MPDVFSPTDLKTIIHSKRANLYYLQHCRVLVNNGRVEYVTDQGKESLYWNIPIANTTAIMLGTGTSITQAAVRELAKAGVLIGFCGGGGTPLFAGNEAELAVSWFQPQSEYRPTQYLQQWVSFWFDDQQRLEAAKHFQQQRLQQIENQWQKLSQQQAFNYNAEQLTSTLERFRKKLADCNTTQDLLSLEATTTKSLYKLACNATNYGDFTRSERGNSNDIANRYLDHGNYLAYGLAATACWVLGLPHGLAVLHGKTRRGGLVFDVADIVKDAVILPQAFLSAMAGDDEQEFRQQCLQQFRKTNALDTMIETLQTTATTLARK</sequence>
<accession>A0A8E3MEX9</accession>
<keyword evidence="1" id="KW-0460">Magnesium</keyword>
<keyword evidence="1" id="KW-0464">Manganese</keyword>
<dbReference type="PANTHER" id="PTHR34353">
    <property type="entry name" value="CRISPR-ASSOCIATED ENDONUCLEASE CAS1 1"/>
    <property type="match status" value="1"/>
</dbReference>
<dbReference type="EMBL" id="CP022011">
    <property type="protein sequence ID" value="QDJ14051.1"/>
    <property type="molecule type" value="Genomic_DNA"/>
</dbReference>
<keyword evidence="1" id="KW-0479">Metal-binding</keyword>
<evidence type="ECO:0000256" key="1">
    <source>
        <dbReference type="HAMAP-Rule" id="MF_01470"/>
    </source>
</evidence>
<dbReference type="InterPro" id="IPR042211">
    <property type="entry name" value="CRISPR-assoc_Cas1_N"/>
</dbReference>
<gene>
    <name evidence="1" type="primary">cas1</name>
    <name evidence="2" type="ORF">CEP48_00730</name>
</gene>
<dbReference type="Gene3D" id="3.100.10.20">
    <property type="entry name" value="CRISPR-associated endonuclease Cas1, N-terminal domain"/>
    <property type="match status" value="1"/>
</dbReference>
<dbReference type="Gene3D" id="1.20.120.920">
    <property type="entry name" value="CRISPR-associated endonuclease Cas1, C-terminal domain"/>
    <property type="match status" value="1"/>
</dbReference>
<keyword evidence="3" id="KW-1185">Reference proteome</keyword>
<dbReference type="NCBIfam" id="TIGR00287">
    <property type="entry name" value="cas1"/>
    <property type="match status" value="1"/>
</dbReference>
<reference evidence="2" key="1">
    <citation type="submission" date="2017-06" db="EMBL/GenBank/DDBJ databases">
        <title>Genome sequencing of pathogenic and non-pathogenic strains within Bisgaard taxon 40.</title>
        <authorList>
            <person name="Ladner J.T."/>
            <person name="Lovett S.P."/>
            <person name="Koroleva G."/>
            <person name="Lorch J.M."/>
        </authorList>
    </citation>
    <scope>NUCLEOTIDE SEQUENCE</scope>
    <source>
        <strain evidence="2">27576-1-I1</strain>
    </source>
</reference>
<dbReference type="RefSeq" id="WP_261919867.1">
    <property type="nucleotide sequence ID" value="NZ_CP022011.1"/>
</dbReference>
<feature type="binding site" evidence="1">
    <location>
        <position position="253"/>
    </location>
    <ligand>
        <name>Mn(2+)</name>
        <dbReference type="ChEBI" id="CHEBI:29035"/>
    </ligand>
</feature>
<dbReference type="Proteomes" id="UP000955338">
    <property type="component" value="Chromosome"/>
</dbReference>
<dbReference type="CDD" id="cd09718">
    <property type="entry name" value="Cas1_I-F"/>
    <property type="match status" value="1"/>
</dbReference>
<dbReference type="NCBIfam" id="TIGR03637">
    <property type="entry name" value="cas1_YPEST"/>
    <property type="match status" value="1"/>
</dbReference>
<dbReference type="GO" id="GO:0003677">
    <property type="term" value="F:DNA binding"/>
    <property type="evidence" value="ECO:0007669"/>
    <property type="project" value="UniProtKB-KW"/>
</dbReference>
<dbReference type="GO" id="GO:0004520">
    <property type="term" value="F:DNA endonuclease activity"/>
    <property type="evidence" value="ECO:0007669"/>
    <property type="project" value="InterPro"/>
</dbReference>
<dbReference type="GO" id="GO:0043571">
    <property type="term" value="P:maintenance of CRISPR repeat elements"/>
    <property type="evidence" value="ECO:0007669"/>
    <property type="project" value="UniProtKB-UniRule"/>
</dbReference>
<dbReference type="GO" id="GO:0046872">
    <property type="term" value="F:metal ion binding"/>
    <property type="evidence" value="ECO:0007669"/>
    <property type="project" value="UniProtKB-UniRule"/>
</dbReference>
<comment type="cofactor">
    <cofactor evidence="1">
        <name>Mg(2+)</name>
        <dbReference type="ChEBI" id="CHEBI:18420"/>
    </cofactor>
    <cofactor evidence="1">
        <name>Mn(2+)</name>
        <dbReference type="ChEBI" id="CHEBI:29035"/>
    </cofactor>
</comment>
<keyword evidence="1" id="KW-0051">Antiviral defense</keyword>
<dbReference type="AlphaFoldDB" id="A0A8E3MEX9"/>
<comment type="similarity">
    <text evidence="1">Belongs to the CRISPR-associated endonuclease Cas1 family.</text>
</comment>
<evidence type="ECO:0000313" key="2">
    <source>
        <dbReference type="EMBL" id="QDJ14051.1"/>
    </source>
</evidence>
<comment type="subunit">
    <text evidence="1">Homodimer, forms a heterotetramer with a Cas2 homodimer.</text>
</comment>
<dbReference type="GO" id="GO:0051607">
    <property type="term" value="P:defense response to virus"/>
    <property type="evidence" value="ECO:0007669"/>
    <property type="project" value="UniProtKB-UniRule"/>
</dbReference>
<keyword evidence="1" id="KW-0540">Nuclease</keyword>
<dbReference type="Pfam" id="PF01867">
    <property type="entry name" value="Cas_Cas1"/>
    <property type="match status" value="1"/>
</dbReference>
<dbReference type="InterPro" id="IPR002729">
    <property type="entry name" value="CRISPR-assoc_Cas1"/>
</dbReference>
<organism evidence="2 3">
    <name type="scientific">Mergibacter septicus</name>
    <dbReference type="NCBI Taxonomy" id="221402"/>
    <lineage>
        <taxon>Bacteria</taxon>
        <taxon>Pseudomonadati</taxon>
        <taxon>Pseudomonadota</taxon>
        <taxon>Gammaproteobacteria</taxon>
        <taxon>Pasteurellales</taxon>
        <taxon>Pasteurellaceae</taxon>
        <taxon>Mergibacter</taxon>
    </lineage>
</organism>
<dbReference type="EC" id="3.1.-.-" evidence="1"/>
<dbReference type="InterPro" id="IPR042206">
    <property type="entry name" value="CRISPR-assoc_Cas1_C"/>
</dbReference>
<evidence type="ECO:0000313" key="3">
    <source>
        <dbReference type="Proteomes" id="UP000955338"/>
    </source>
</evidence>
<keyword evidence="1" id="KW-0378">Hydrolase</keyword>
<keyword evidence="1" id="KW-0238">DNA-binding</keyword>
<dbReference type="InterPro" id="IPR019857">
    <property type="entry name" value="CRISPR-assoc_Cas1_YPEST-subtyp"/>
</dbReference>
<dbReference type="PANTHER" id="PTHR34353:SF3">
    <property type="entry name" value="CRISPR-ASSOCIATED ENDONUCLEASE CAS1"/>
    <property type="match status" value="1"/>
</dbReference>